<comment type="subcellular location">
    <subcellularLocation>
        <location evidence="1">Cell membrane</location>
        <topology evidence="1">Multi-pass membrane protein</topology>
    </subcellularLocation>
</comment>
<dbReference type="EMBL" id="JAMZFV010000022">
    <property type="protein sequence ID" value="MCP1111075.1"/>
    <property type="molecule type" value="Genomic_DNA"/>
</dbReference>
<dbReference type="NCBIfam" id="TIGR00797">
    <property type="entry name" value="matE"/>
    <property type="match status" value="1"/>
</dbReference>
<dbReference type="InterPro" id="IPR002528">
    <property type="entry name" value="MATE_fam"/>
</dbReference>
<feature type="transmembrane region" description="Helical" evidence="7">
    <location>
        <begin position="164"/>
        <end position="186"/>
    </location>
</feature>
<evidence type="ECO:0000256" key="2">
    <source>
        <dbReference type="ARBA" id="ARBA00022448"/>
    </source>
</evidence>
<feature type="transmembrane region" description="Helical" evidence="7">
    <location>
        <begin position="395"/>
        <end position="414"/>
    </location>
</feature>
<feature type="transmembrane region" description="Helical" evidence="7">
    <location>
        <begin position="57"/>
        <end position="80"/>
    </location>
</feature>
<dbReference type="Pfam" id="PF01554">
    <property type="entry name" value="MatE"/>
    <property type="match status" value="2"/>
</dbReference>
<keyword evidence="6 7" id="KW-0472">Membrane</keyword>
<evidence type="ECO:0000256" key="1">
    <source>
        <dbReference type="ARBA" id="ARBA00004651"/>
    </source>
</evidence>
<keyword evidence="3" id="KW-1003">Cell membrane</keyword>
<dbReference type="PANTHER" id="PTHR43549">
    <property type="entry name" value="MULTIDRUG RESISTANCE PROTEIN YPNP-RELATED"/>
    <property type="match status" value="1"/>
</dbReference>
<organism evidence="8 9">
    <name type="scientific">Ohessyouella blattaphilus</name>
    <dbReference type="NCBI Taxonomy" id="2949333"/>
    <lineage>
        <taxon>Bacteria</taxon>
        <taxon>Bacillati</taxon>
        <taxon>Bacillota</taxon>
        <taxon>Clostridia</taxon>
        <taxon>Lachnospirales</taxon>
        <taxon>Lachnospiraceae</taxon>
        <taxon>Ohessyouella</taxon>
    </lineage>
</organism>
<accession>A0ABT1EK54</accession>
<feature type="transmembrane region" description="Helical" evidence="7">
    <location>
        <begin position="192"/>
        <end position="212"/>
    </location>
</feature>
<keyword evidence="5 7" id="KW-1133">Transmembrane helix</keyword>
<dbReference type="PANTHER" id="PTHR43549:SF3">
    <property type="entry name" value="MULTIDRUG RESISTANCE PROTEIN YPNP-RELATED"/>
    <property type="match status" value="1"/>
</dbReference>
<dbReference type="PIRSF" id="PIRSF006603">
    <property type="entry name" value="DinF"/>
    <property type="match status" value="1"/>
</dbReference>
<sequence length="452" mass="48875">MTKDLTKGFPAKLIVSFTIPLLIGNIFQQFYSMADTLIVGRTIGVDALAGVGSTGSLSFLILGFAIGVTTGLSIIIAQRFGAKDEKGLRRSYATCLVISLVLGVVLTVLAVVFSRQILVLMQTPEEIIDHAYAYIIVIFAGTIANIMFNLFSNVIRALGDSKTPLYFLIFACILNIGLDFLFILFFHMGVAGAGFATIISQALSALLCLQYIKKKLPILKLEREDFRITGWDVKQHARVAFPMGFQMSIIAIGAVLLQFVLNGLGATAVAGFTAAQKVDQVATLPMNSFGATMSTYAAQNYGAGKIDRIKKGVFQCTLISLSFSIVTGAINFFFGHNLAGFFVSENAGQVLSYAQTYLQINGAMYWALALLFIYRFTLQGLGESVIPTVAGIMELIMRAGAALFLVAPLGFTGVSMASPLAWVGASIPLAIGYFMTIKRLETNQKNRQNKEQ</sequence>
<evidence type="ECO:0000256" key="7">
    <source>
        <dbReference type="SAM" id="Phobius"/>
    </source>
</evidence>
<dbReference type="RefSeq" id="WP_262069953.1">
    <property type="nucleotide sequence ID" value="NZ_JAMXOC010000022.1"/>
</dbReference>
<evidence type="ECO:0000256" key="5">
    <source>
        <dbReference type="ARBA" id="ARBA00022989"/>
    </source>
</evidence>
<evidence type="ECO:0000256" key="3">
    <source>
        <dbReference type="ARBA" id="ARBA00022475"/>
    </source>
</evidence>
<name>A0ABT1EK54_9FIRM</name>
<feature type="transmembrane region" description="Helical" evidence="7">
    <location>
        <begin position="12"/>
        <end position="31"/>
    </location>
</feature>
<dbReference type="InterPro" id="IPR052031">
    <property type="entry name" value="Membrane_Transporter-Flippase"/>
</dbReference>
<proteinExistence type="predicted"/>
<dbReference type="CDD" id="cd13138">
    <property type="entry name" value="MATE_yoeA_like"/>
    <property type="match status" value="1"/>
</dbReference>
<keyword evidence="4 7" id="KW-0812">Transmembrane</keyword>
<protein>
    <submittedName>
        <fullName evidence="8">MATE family efflux transporter</fullName>
    </submittedName>
</protein>
<feature type="transmembrane region" description="Helical" evidence="7">
    <location>
        <begin position="132"/>
        <end position="152"/>
    </location>
</feature>
<gene>
    <name evidence="8" type="ORF">NK118_12530</name>
</gene>
<keyword evidence="2" id="KW-0813">Transport</keyword>
<feature type="transmembrane region" description="Helical" evidence="7">
    <location>
        <begin position="92"/>
        <end position="112"/>
    </location>
</feature>
<feature type="transmembrane region" description="Helical" evidence="7">
    <location>
        <begin position="313"/>
        <end position="334"/>
    </location>
</feature>
<dbReference type="Proteomes" id="UP001523565">
    <property type="component" value="Unassembled WGS sequence"/>
</dbReference>
<evidence type="ECO:0000313" key="8">
    <source>
        <dbReference type="EMBL" id="MCP1111075.1"/>
    </source>
</evidence>
<feature type="transmembrane region" description="Helical" evidence="7">
    <location>
        <begin position="354"/>
        <end position="374"/>
    </location>
</feature>
<evidence type="ECO:0000256" key="6">
    <source>
        <dbReference type="ARBA" id="ARBA00023136"/>
    </source>
</evidence>
<reference evidence="8 9" key="1">
    <citation type="journal article" date="2022" name="Genome Biol. Evol.">
        <title>Host diet, physiology and behaviors set the stage for Lachnospiraceae cladogenesis.</title>
        <authorList>
            <person name="Vera-Ponce De Leon A."/>
            <person name="Schneider M."/>
            <person name="Jahnes B.C."/>
            <person name="Sadowski V."/>
            <person name="Camuy-Velez L.A."/>
            <person name="Duan J."/>
            <person name="Sabree Z.L."/>
        </authorList>
    </citation>
    <scope>NUCLEOTIDE SEQUENCE [LARGE SCALE GENOMIC DNA]</scope>
    <source>
        <strain evidence="8 9">PAL227</strain>
    </source>
</reference>
<evidence type="ECO:0000313" key="9">
    <source>
        <dbReference type="Proteomes" id="UP001523565"/>
    </source>
</evidence>
<evidence type="ECO:0000256" key="4">
    <source>
        <dbReference type="ARBA" id="ARBA00022692"/>
    </source>
</evidence>
<keyword evidence="9" id="KW-1185">Reference proteome</keyword>
<comment type="caution">
    <text evidence="8">The sequence shown here is derived from an EMBL/GenBank/DDBJ whole genome shotgun (WGS) entry which is preliminary data.</text>
</comment>
<dbReference type="InterPro" id="IPR048279">
    <property type="entry name" value="MdtK-like"/>
</dbReference>
<feature type="transmembrane region" description="Helical" evidence="7">
    <location>
        <begin position="420"/>
        <end position="437"/>
    </location>
</feature>